<evidence type="ECO:0000313" key="3">
    <source>
        <dbReference type="Proteomes" id="UP000028782"/>
    </source>
</evidence>
<evidence type="ECO:0000256" key="1">
    <source>
        <dbReference type="SAM" id="Phobius"/>
    </source>
</evidence>
<dbReference type="InterPro" id="IPR029058">
    <property type="entry name" value="AB_hydrolase_fold"/>
</dbReference>
<dbReference type="AlphaFoldDB" id="A0A076PUJ0"/>
<dbReference type="Proteomes" id="UP000028782">
    <property type="component" value="Chromosome"/>
</dbReference>
<feature type="transmembrane region" description="Helical" evidence="1">
    <location>
        <begin position="178"/>
        <end position="202"/>
    </location>
</feature>
<gene>
    <name evidence="2" type="ORF">O987_16630</name>
</gene>
<organism evidence="2 3">
    <name type="scientific">Comamonas testosteroni TK102</name>
    <dbReference type="NCBI Taxonomy" id="1392005"/>
    <lineage>
        <taxon>Bacteria</taxon>
        <taxon>Pseudomonadati</taxon>
        <taxon>Pseudomonadota</taxon>
        <taxon>Betaproteobacteria</taxon>
        <taxon>Burkholderiales</taxon>
        <taxon>Comamonadaceae</taxon>
        <taxon>Comamonas</taxon>
    </lineage>
</organism>
<dbReference type="HOGENOM" id="CLU_035702_1_0_4"/>
<dbReference type="EMBL" id="CP006704">
    <property type="protein sequence ID" value="AIJ47440.1"/>
    <property type="molecule type" value="Genomic_DNA"/>
</dbReference>
<keyword evidence="1" id="KW-0472">Membrane</keyword>
<keyword evidence="1" id="KW-1133">Transmembrane helix</keyword>
<dbReference type="RefSeq" id="WP_043373410.1">
    <property type="nucleotide sequence ID" value="NZ_CP006704.1"/>
</dbReference>
<dbReference type="KEGG" id="ctes:O987_16630"/>
<feature type="transmembrane region" description="Helical" evidence="1">
    <location>
        <begin position="151"/>
        <end position="172"/>
    </location>
</feature>
<dbReference type="SUPFAM" id="SSF53474">
    <property type="entry name" value="alpha/beta-Hydrolases"/>
    <property type="match status" value="2"/>
</dbReference>
<dbReference type="Gene3D" id="3.40.50.1820">
    <property type="entry name" value="alpha/beta hydrolase"/>
    <property type="match status" value="1"/>
</dbReference>
<keyword evidence="1" id="KW-0812">Transmembrane</keyword>
<protein>
    <recommendedName>
        <fullName evidence="4">Lipase</fullName>
    </recommendedName>
</protein>
<accession>A0A076PUJ0</accession>
<sequence>MTGSEKNISFDSSKKTGDGERLVIFMGGFDPRGARHYHQLMRAEAQKQPVASAHRKYAIGSREKWSVGEHGQEKSLHARWRVSQTDSGDSACADFVFFDWHDQVRLHWPSSRAEVFRQAVGTYVSIWNLRQWLKPVREQARFTLWALMYPLFYMLLVLLAGLGLGSLLVSAWGGLAPAGAAALMLAAVAVVGWGGLVLDGYLHISWLLRILNFAHVSSGKTFAVLDARIEAMAAEVAQALQQQRWREVVVVGFSVGSVQALKLTQALRRKLAESPLSLQPSRRPLVNLVTLGNCIPLFGLFPGAGALRQTLREIAMDEAVYWADISSPGDSVCFGMCDVVGLSLREDGRKDETQAVRSFTEAGKRRAQWGLNPQAVCSPRFHKLFLPATYRWLRRNKMRMHFQYLMAGEVAGAYDYFELLTSAGPMRDYIERKLVR</sequence>
<reference evidence="2 3" key="1">
    <citation type="journal article" date="2014" name="Genome Announc.">
        <title>Complete Genome Sequence of Polychlorinated Biphenyl Degrader Comamonas testosteroni TK102 (NBRC 109938).</title>
        <authorList>
            <person name="Fukuda K."/>
            <person name="Hosoyama A."/>
            <person name="Tsuchikane K."/>
            <person name="Ohji S."/>
            <person name="Yamazoe A."/>
            <person name="Fujita N."/>
            <person name="Shintani M."/>
            <person name="Kimbara K."/>
        </authorList>
    </citation>
    <scope>NUCLEOTIDE SEQUENCE [LARGE SCALE GENOMIC DNA]</scope>
    <source>
        <strain evidence="2">TK102</strain>
    </source>
</reference>
<name>A0A076PUJ0_COMTE</name>
<proteinExistence type="predicted"/>
<evidence type="ECO:0000313" key="2">
    <source>
        <dbReference type="EMBL" id="AIJ47440.1"/>
    </source>
</evidence>
<evidence type="ECO:0008006" key="4">
    <source>
        <dbReference type="Google" id="ProtNLM"/>
    </source>
</evidence>